<keyword evidence="4 7" id="KW-0547">Nucleotide-binding</keyword>
<feature type="region of interest" description="Disordered" evidence="8">
    <location>
        <begin position="1114"/>
        <end position="1133"/>
    </location>
</feature>
<keyword evidence="6 7" id="KW-0067">ATP-binding</keyword>
<evidence type="ECO:0000313" key="10">
    <source>
        <dbReference type="EMBL" id="KAE8350149.1"/>
    </source>
</evidence>
<dbReference type="GO" id="GO:0007052">
    <property type="term" value="P:mitotic spindle organization"/>
    <property type="evidence" value="ECO:0007669"/>
    <property type="project" value="TreeGrafter"/>
</dbReference>
<reference evidence="11" key="1">
    <citation type="submission" date="2019-04" db="EMBL/GenBank/DDBJ databases">
        <title>Friends and foes A comparative genomics studyof 23 Aspergillus species from section Flavi.</title>
        <authorList>
            <consortium name="DOE Joint Genome Institute"/>
            <person name="Kjaerbolling I."/>
            <person name="Vesth T."/>
            <person name="Frisvad J.C."/>
            <person name="Nybo J.L."/>
            <person name="Theobald S."/>
            <person name="Kildgaard S."/>
            <person name="Isbrandt T."/>
            <person name="Kuo A."/>
            <person name="Sato A."/>
            <person name="Lyhne E.K."/>
            <person name="Kogle M.E."/>
            <person name="Wiebenga A."/>
            <person name="Kun R.S."/>
            <person name="Lubbers R.J."/>
            <person name="Makela M.R."/>
            <person name="Barry K."/>
            <person name="Chovatia M."/>
            <person name="Clum A."/>
            <person name="Daum C."/>
            <person name="Haridas S."/>
            <person name="He G."/>
            <person name="LaButti K."/>
            <person name="Lipzen A."/>
            <person name="Mondo S."/>
            <person name="Riley R."/>
            <person name="Salamov A."/>
            <person name="Simmons B.A."/>
            <person name="Magnuson J.K."/>
            <person name="Henrissat B."/>
            <person name="Mortensen U.H."/>
            <person name="Larsen T.O."/>
            <person name="Devries R.P."/>
            <person name="Grigoriev I.V."/>
            <person name="Machida M."/>
            <person name="Baker S.E."/>
            <person name="Andersen M.R."/>
        </authorList>
    </citation>
    <scope>NUCLEOTIDE SEQUENCE [LARGE SCALE GENOMIC DNA]</scope>
    <source>
        <strain evidence="11">CBS 553.77</strain>
    </source>
</reference>
<feature type="compositionally biased region" description="Low complexity" evidence="8">
    <location>
        <begin position="562"/>
        <end position="571"/>
    </location>
</feature>
<dbReference type="FunFam" id="1.10.510.10:FF:000652">
    <property type="entry name" value="Serine/threonine-protein kinase"/>
    <property type="match status" value="1"/>
</dbReference>
<keyword evidence="11" id="KW-1185">Reference proteome</keyword>
<dbReference type="InterPro" id="IPR017441">
    <property type="entry name" value="Protein_kinase_ATP_BS"/>
</dbReference>
<feature type="compositionally biased region" description="Polar residues" evidence="8">
    <location>
        <begin position="679"/>
        <end position="691"/>
    </location>
</feature>
<dbReference type="SUPFAM" id="SSF82615">
    <property type="entry name" value="Polo-box domain"/>
    <property type="match status" value="2"/>
</dbReference>
<dbReference type="Gene3D" id="1.10.510.10">
    <property type="entry name" value="Transferase(Phosphotransferase) domain 1"/>
    <property type="match status" value="1"/>
</dbReference>
<dbReference type="AlphaFoldDB" id="A0A5N6Z0D9"/>
<dbReference type="GO" id="GO:0005634">
    <property type="term" value="C:nucleus"/>
    <property type="evidence" value="ECO:0007669"/>
    <property type="project" value="TreeGrafter"/>
</dbReference>
<name>A0A5N6Z0D9_9EURO</name>
<dbReference type="PANTHER" id="PTHR24345:SF0">
    <property type="entry name" value="CELL CYCLE SERINE_THREONINE-PROTEIN KINASE CDC5_MSD2"/>
    <property type="match status" value="1"/>
</dbReference>
<dbReference type="Pfam" id="PF00069">
    <property type="entry name" value="Pkinase"/>
    <property type="match status" value="1"/>
</dbReference>
<proteinExistence type="predicted"/>
<dbReference type="FunFam" id="3.30.200.20:FF:000091">
    <property type="entry name" value="Serine/threonine-protein kinase PLK"/>
    <property type="match status" value="1"/>
</dbReference>
<dbReference type="GO" id="GO:0005816">
    <property type="term" value="C:spindle pole body"/>
    <property type="evidence" value="ECO:0007669"/>
    <property type="project" value="TreeGrafter"/>
</dbReference>
<dbReference type="EMBL" id="ML739245">
    <property type="protein sequence ID" value="KAE8350149.1"/>
    <property type="molecule type" value="Genomic_DNA"/>
</dbReference>
<protein>
    <recommendedName>
        <fullName evidence="9">Protein kinase domain-containing protein</fullName>
    </recommendedName>
</protein>
<dbReference type="SMART" id="SM00220">
    <property type="entry name" value="S_TKc"/>
    <property type="match status" value="1"/>
</dbReference>
<dbReference type="GO" id="GO:0000776">
    <property type="term" value="C:kinetochore"/>
    <property type="evidence" value="ECO:0007669"/>
    <property type="project" value="TreeGrafter"/>
</dbReference>
<sequence length="1133" mass="125261">MEALSPRSTNQMIKPLPMERKVLDRNAAAAAAAQKASSSKNHAPPPPSLILEPEEDGERYTTGSFLGKGGFAICYEGTLLRNNRVFAMKVVRSEMAQKKMQEKFRTELQIHSKMRHPHIVNFHRAFHFEKCIYVILELCPNGSVMEMVKKRRSLSLPEVRRFMIQLCGAVKYLHKRNVAHRDLKMGNLFLDKNMDIKVGDFGLAAMIISEKDEKRRKTLCGTPNYIAPEVLDKSKGGHTQKVDIWSLGVICFAMLTGYPPFQSKTQEEIYKKVRSLTYVWPKDSECSNHIPEEAKSLVSSCLNLAENERPDPDDIVEHPFFHMYEGCIPKRLDPACCLGKPRWLKSEEPHGDRMMFGNSLEYDDKLASYIEHVQDLNQRYPICKAAFYSLCGVGRKPDGTARKAAGKNSSKSAFAECLAEEDKGLQPMIPLPEDIVYRYPHAPDGDWSIPEATLLSRRDGVSQDSSVLSRSTLSLRSNSASLSRTQAALAAAQQRRHASQSHAATLRQQASTGRGTVRKITALCDPPALTAQALFEVREPAPDAAPLHSGGLAERPIRARRGVVPSSSGSVRDMERNIVQPESKTSHEAALLTVGKTRSQSRRLEAACQQSAGLPNAKERSTSTALEKMPTVSRQSSLRVPTKPEPQGALKQKGDGNLTASDELAAQSRRSAAEAQAQPVSRSGTKATVTAGNKPRSSIGLHPLFHKDDSCEVLPRTSTTDVNADLRHMLSNLVPYSSARRRTTSKRAPHTYVIKWVDYTNRYGIGYVLDDGSVGCVFKSGNGQPASGVVIRDGEKHIRRKARCEENKDNGAYAYSEMGQLVPRNGRLVEFYENCENDPPECRGSIRRAFVSPSVFERESSSTGSSGLVYKARLNSCVDSARADAEKIKRVKLAHQFGEYMIGSLGRNEGYLEDQLPPDHHGQFVKFYQRFGNVGVWGFGDGTFQFNFPDHTKLVISPGRTRSSSPWIDFYHLSPSAARYLSSKGKMHPSGFDSRSMASDEAGTFLSIAYGSGTSPKDERLRDILEANAFLPKITFMKAVLKGWIKLGCLGERLLADQQSTSNGGSGVGRLFWEGAQERPQVGGSGSRFVWVTVGAPGGDTEYQSISLKKAEHEAAGEMDDLRERLRRLGAPS</sequence>
<evidence type="ECO:0000256" key="5">
    <source>
        <dbReference type="ARBA" id="ARBA00022777"/>
    </source>
</evidence>
<evidence type="ECO:0000256" key="4">
    <source>
        <dbReference type="ARBA" id="ARBA00022741"/>
    </source>
</evidence>
<dbReference type="InterPro" id="IPR036947">
    <property type="entry name" value="POLO_box_dom_sf"/>
</dbReference>
<feature type="binding site" evidence="7">
    <location>
        <position position="89"/>
    </location>
    <ligand>
        <name>ATP</name>
        <dbReference type="ChEBI" id="CHEBI:30616"/>
    </ligand>
</feature>
<dbReference type="PROSITE" id="PS00108">
    <property type="entry name" value="PROTEIN_KINASE_ST"/>
    <property type="match status" value="1"/>
</dbReference>
<gene>
    <name evidence="10" type="ORF">BDV28DRAFT_139724</name>
</gene>
<dbReference type="CDD" id="cd14099">
    <property type="entry name" value="STKc_PLK"/>
    <property type="match status" value="1"/>
</dbReference>
<dbReference type="FunFam" id="3.30.1120.30:FF:000004">
    <property type="entry name" value="Serine/threonine-protein kinase"/>
    <property type="match status" value="1"/>
</dbReference>
<evidence type="ECO:0000256" key="8">
    <source>
        <dbReference type="SAM" id="MobiDB-lite"/>
    </source>
</evidence>
<evidence type="ECO:0000256" key="3">
    <source>
        <dbReference type="ARBA" id="ARBA00022737"/>
    </source>
</evidence>
<keyword evidence="1" id="KW-0723">Serine/threonine-protein kinase</keyword>
<dbReference type="Gene3D" id="3.30.200.20">
    <property type="entry name" value="Phosphorylase Kinase, domain 1"/>
    <property type="match status" value="1"/>
</dbReference>
<dbReference type="CDD" id="cd13117">
    <property type="entry name" value="POLO_box_2"/>
    <property type="match status" value="1"/>
</dbReference>
<organism evidence="10 11">
    <name type="scientific">Aspergillus coremiiformis</name>
    <dbReference type="NCBI Taxonomy" id="138285"/>
    <lineage>
        <taxon>Eukaryota</taxon>
        <taxon>Fungi</taxon>
        <taxon>Dikarya</taxon>
        <taxon>Ascomycota</taxon>
        <taxon>Pezizomycotina</taxon>
        <taxon>Eurotiomycetes</taxon>
        <taxon>Eurotiomycetidae</taxon>
        <taxon>Eurotiales</taxon>
        <taxon>Aspergillaceae</taxon>
        <taxon>Aspergillus</taxon>
        <taxon>Aspergillus subgen. Circumdati</taxon>
    </lineage>
</organism>
<evidence type="ECO:0000256" key="1">
    <source>
        <dbReference type="ARBA" id="ARBA00022527"/>
    </source>
</evidence>
<dbReference type="PANTHER" id="PTHR24345">
    <property type="entry name" value="SERINE/THREONINE-PROTEIN KINASE PLK"/>
    <property type="match status" value="1"/>
</dbReference>
<feature type="compositionally biased region" description="Low complexity" evidence="8">
    <location>
        <begin position="27"/>
        <end position="40"/>
    </location>
</feature>
<dbReference type="GO" id="GO:0005737">
    <property type="term" value="C:cytoplasm"/>
    <property type="evidence" value="ECO:0007669"/>
    <property type="project" value="TreeGrafter"/>
</dbReference>
<feature type="region of interest" description="Disordered" evidence="8">
    <location>
        <begin position="486"/>
        <end position="514"/>
    </location>
</feature>
<dbReference type="GO" id="GO:0004674">
    <property type="term" value="F:protein serine/threonine kinase activity"/>
    <property type="evidence" value="ECO:0007669"/>
    <property type="project" value="UniProtKB-KW"/>
</dbReference>
<accession>A0A5N6Z0D9</accession>
<feature type="region of interest" description="Disordered" evidence="8">
    <location>
        <begin position="562"/>
        <end position="702"/>
    </location>
</feature>
<keyword evidence="5" id="KW-0418">Kinase</keyword>
<dbReference type="InterPro" id="IPR033701">
    <property type="entry name" value="POLO_box_1"/>
</dbReference>
<evidence type="ECO:0000256" key="6">
    <source>
        <dbReference type="ARBA" id="ARBA00022840"/>
    </source>
</evidence>
<dbReference type="InterPro" id="IPR008271">
    <property type="entry name" value="Ser/Thr_kinase_AS"/>
</dbReference>
<dbReference type="CDD" id="cd13118">
    <property type="entry name" value="POLO_box_1"/>
    <property type="match status" value="1"/>
</dbReference>
<dbReference type="OrthoDB" id="408964at2759"/>
<dbReference type="InterPro" id="IPR000719">
    <property type="entry name" value="Prot_kinase_dom"/>
</dbReference>
<dbReference type="Gene3D" id="3.30.1120.30">
    <property type="entry name" value="POLO box domain"/>
    <property type="match status" value="2"/>
</dbReference>
<evidence type="ECO:0000256" key="2">
    <source>
        <dbReference type="ARBA" id="ARBA00022679"/>
    </source>
</evidence>
<dbReference type="InterPro" id="IPR033695">
    <property type="entry name" value="POLO_box_2"/>
</dbReference>
<feature type="compositionally biased region" description="Low complexity" evidence="8">
    <location>
        <begin position="665"/>
        <end position="678"/>
    </location>
</feature>
<dbReference type="Proteomes" id="UP000327118">
    <property type="component" value="Unassembled WGS sequence"/>
</dbReference>
<feature type="region of interest" description="Disordered" evidence="8">
    <location>
        <begin position="26"/>
        <end position="54"/>
    </location>
</feature>
<evidence type="ECO:0000313" key="11">
    <source>
        <dbReference type="Proteomes" id="UP000327118"/>
    </source>
</evidence>
<dbReference type="GO" id="GO:0005524">
    <property type="term" value="F:ATP binding"/>
    <property type="evidence" value="ECO:0007669"/>
    <property type="project" value="UniProtKB-UniRule"/>
</dbReference>
<feature type="domain" description="Protein kinase" evidence="9">
    <location>
        <begin position="60"/>
        <end position="321"/>
    </location>
</feature>
<evidence type="ECO:0000256" key="7">
    <source>
        <dbReference type="PROSITE-ProRule" id="PRU10141"/>
    </source>
</evidence>
<dbReference type="PROSITE" id="PS00107">
    <property type="entry name" value="PROTEIN_KINASE_ATP"/>
    <property type="match status" value="1"/>
</dbReference>
<evidence type="ECO:0000259" key="9">
    <source>
        <dbReference type="PROSITE" id="PS50011"/>
    </source>
</evidence>
<keyword evidence="2" id="KW-0808">Transferase</keyword>
<dbReference type="SUPFAM" id="SSF56112">
    <property type="entry name" value="Protein kinase-like (PK-like)"/>
    <property type="match status" value="1"/>
</dbReference>
<feature type="compositionally biased region" description="Basic and acidic residues" evidence="8">
    <location>
        <begin position="1114"/>
        <end position="1124"/>
    </location>
</feature>
<dbReference type="InterPro" id="IPR011009">
    <property type="entry name" value="Kinase-like_dom_sf"/>
</dbReference>
<dbReference type="PROSITE" id="PS50011">
    <property type="entry name" value="PROTEIN_KINASE_DOM"/>
    <property type="match status" value="1"/>
</dbReference>
<dbReference type="GO" id="GO:0000922">
    <property type="term" value="C:spindle pole"/>
    <property type="evidence" value="ECO:0007669"/>
    <property type="project" value="TreeGrafter"/>
</dbReference>
<keyword evidence="3" id="KW-0677">Repeat</keyword>